<dbReference type="EMBL" id="SZYD01001410">
    <property type="protein sequence ID" value="KAD0767438.1"/>
    <property type="molecule type" value="Genomic_DNA"/>
</dbReference>
<protein>
    <submittedName>
        <fullName evidence="1">Uncharacterized protein</fullName>
    </submittedName>
</protein>
<reference evidence="1 2" key="1">
    <citation type="submission" date="2019-05" db="EMBL/GenBank/DDBJ databases">
        <title>Mikania micrantha, genome provides insights into the molecular mechanism of rapid growth.</title>
        <authorList>
            <person name="Liu B."/>
        </authorList>
    </citation>
    <scope>NUCLEOTIDE SEQUENCE [LARGE SCALE GENOMIC DNA]</scope>
    <source>
        <strain evidence="1">NLD-2019</strain>
        <tissue evidence="1">Leaf</tissue>
    </source>
</reference>
<accession>A0A5N6LE19</accession>
<proteinExistence type="predicted"/>
<comment type="caution">
    <text evidence="1">The sequence shown here is derived from an EMBL/GenBank/DDBJ whole genome shotgun (WGS) entry which is preliminary data.</text>
</comment>
<sequence>MIHQPRYLRVRRHRQSGGTDHRGTDEIIKRRNKEIQDCNYNLSFRVVVHGINGEVAGRHNRWWLVVTVVNCGGNPKVRRKKKGMK</sequence>
<organism evidence="1 2">
    <name type="scientific">Mikania micrantha</name>
    <name type="common">bitter vine</name>
    <dbReference type="NCBI Taxonomy" id="192012"/>
    <lineage>
        <taxon>Eukaryota</taxon>
        <taxon>Viridiplantae</taxon>
        <taxon>Streptophyta</taxon>
        <taxon>Embryophyta</taxon>
        <taxon>Tracheophyta</taxon>
        <taxon>Spermatophyta</taxon>
        <taxon>Magnoliopsida</taxon>
        <taxon>eudicotyledons</taxon>
        <taxon>Gunneridae</taxon>
        <taxon>Pentapetalae</taxon>
        <taxon>asterids</taxon>
        <taxon>campanulids</taxon>
        <taxon>Asterales</taxon>
        <taxon>Asteraceae</taxon>
        <taxon>Asteroideae</taxon>
        <taxon>Heliantheae alliance</taxon>
        <taxon>Eupatorieae</taxon>
        <taxon>Mikania</taxon>
    </lineage>
</organism>
<evidence type="ECO:0000313" key="1">
    <source>
        <dbReference type="EMBL" id="KAD0767438.1"/>
    </source>
</evidence>
<keyword evidence="2" id="KW-1185">Reference proteome</keyword>
<dbReference type="AlphaFoldDB" id="A0A5N6LE19"/>
<name>A0A5N6LE19_9ASTR</name>
<dbReference type="Proteomes" id="UP000326396">
    <property type="component" value="Unassembled WGS sequence"/>
</dbReference>
<evidence type="ECO:0000313" key="2">
    <source>
        <dbReference type="Proteomes" id="UP000326396"/>
    </source>
</evidence>
<gene>
    <name evidence="1" type="ORF">E3N88_43749</name>
</gene>